<dbReference type="SMART" id="SM00421">
    <property type="entry name" value="HTH_LUXR"/>
    <property type="match status" value="1"/>
</dbReference>
<protein>
    <recommendedName>
        <fullName evidence="4">HTH luxR-type domain-containing protein</fullName>
    </recommendedName>
</protein>
<dbReference type="PROSITE" id="PS50043">
    <property type="entry name" value="HTH_LUXR_2"/>
    <property type="match status" value="1"/>
</dbReference>
<evidence type="ECO:0000256" key="2">
    <source>
        <dbReference type="ARBA" id="ARBA00023125"/>
    </source>
</evidence>
<dbReference type="SUPFAM" id="SSF55785">
    <property type="entry name" value="PYP-like sensor domain (PAS domain)"/>
    <property type="match status" value="1"/>
</dbReference>
<dbReference type="PANTHER" id="PTHR44688:SF16">
    <property type="entry name" value="DNA-BINDING TRANSCRIPTIONAL ACTIVATOR DEVR_DOSR"/>
    <property type="match status" value="1"/>
</dbReference>
<name>A0ABX1CZY1_9FLAO</name>
<evidence type="ECO:0000313" key="6">
    <source>
        <dbReference type="Proteomes" id="UP000703674"/>
    </source>
</evidence>
<dbReference type="InterPro" id="IPR016032">
    <property type="entry name" value="Sig_transdc_resp-reg_C-effctor"/>
</dbReference>
<dbReference type="CDD" id="cd06170">
    <property type="entry name" value="LuxR_C_like"/>
    <property type="match status" value="1"/>
</dbReference>
<dbReference type="PROSITE" id="PS00622">
    <property type="entry name" value="HTH_LUXR_1"/>
    <property type="match status" value="1"/>
</dbReference>
<keyword evidence="1" id="KW-0805">Transcription regulation</keyword>
<evidence type="ECO:0000259" key="4">
    <source>
        <dbReference type="PROSITE" id="PS50043"/>
    </source>
</evidence>
<evidence type="ECO:0000256" key="3">
    <source>
        <dbReference type="ARBA" id="ARBA00023163"/>
    </source>
</evidence>
<dbReference type="InterPro" id="IPR035965">
    <property type="entry name" value="PAS-like_dom_sf"/>
</dbReference>
<proteinExistence type="predicted"/>
<dbReference type="Proteomes" id="UP000703674">
    <property type="component" value="Unassembled WGS sequence"/>
</dbReference>
<organism evidence="5 6">
    <name type="scientific">Salinimicrobium oceani</name>
    <dbReference type="NCBI Taxonomy" id="2722702"/>
    <lineage>
        <taxon>Bacteria</taxon>
        <taxon>Pseudomonadati</taxon>
        <taxon>Bacteroidota</taxon>
        <taxon>Flavobacteriia</taxon>
        <taxon>Flavobacteriales</taxon>
        <taxon>Flavobacteriaceae</taxon>
        <taxon>Salinimicrobium</taxon>
    </lineage>
</organism>
<dbReference type="PANTHER" id="PTHR44688">
    <property type="entry name" value="DNA-BINDING TRANSCRIPTIONAL ACTIVATOR DEVR_DOSR"/>
    <property type="match status" value="1"/>
</dbReference>
<dbReference type="EMBL" id="JAAVJR010000003">
    <property type="protein sequence ID" value="NJW52453.1"/>
    <property type="molecule type" value="Genomic_DNA"/>
</dbReference>
<dbReference type="SMART" id="SM00086">
    <property type="entry name" value="PAC"/>
    <property type="match status" value="1"/>
</dbReference>
<dbReference type="InterPro" id="IPR001610">
    <property type="entry name" value="PAC"/>
</dbReference>
<feature type="domain" description="HTH luxR-type" evidence="4">
    <location>
        <begin position="198"/>
        <end position="263"/>
    </location>
</feature>
<dbReference type="Pfam" id="PF00196">
    <property type="entry name" value="GerE"/>
    <property type="match status" value="1"/>
</dbReference>
<evidence type="ECO:0000313" key="5">
    <source>
        <dbReference type="EMBL" id="NJW52453.1"/>
    </source>
</evidence>
<keyword evidence="6" id="KW-1185">Reference proteome</keyword>
<evidence type="ECO:0000256" key="1">
    <source>
        <dbReference type="ARBA" id="ARBA00023015"/>
    </source>
</evidence>
<dbReference type="PRINTS" id="PR00038">
    <property type="entry name" value="HTHLUXR"/>
</dbReference>
<dbReference type="Gene3D" id="3.30.450.20">
    <property type="entry name" value="PAS domain"/>
    <property type="match status" value="1"/>
</dbReference>
<sequence length="270" mass="31070">MQNDFNEISKYWNERYSQKVKEYRKFEVSADFIRFASLFAPGNSYFYIVNLHNFNLEYVSATAKNFIAKDPEKITMQDLLQTVIPEEHQSISLKSRVNSHFYTSFVAKEEVLHYKNMFTYRLKDREGEIRTMLYQAFPLSVLENGTPEHVFCIHSDVSHLKVSSTNAVSFVHMNGGKSYYNVDISKGEFIAEATEDPGLDLAELLTEREKQIVKRFSRGLNAEQIAAEFNLSPHTIKTHRKNILRKSDCTNTTELVAKCLTNGIISPGLN</sequence>
<dbReference type="SUPFAM" id="SSF46894">
    <property type="entry name" value="C-terminal effector domain of the bipartite response regulators"/>
    <property type="match status" value="1"/>
</dbReference>
<comment type="caution">
    <text evidence="5">The sequence shown here is derived from an EMBL/GenBank/DDBJ whole genome shotgun (WGS) entry which is preliminary data.</text>
</comment>
<reference evidence="5 6" key="1">
    <citation type="submission" date="2020-03" db="EMBL/GenBank/DDBJ databases">
        <title>Salinimicrobium sp. nov, isolated from SCS.</title>
        <authorList>
            <person name="Cao W.R."/>
        </authorList>
    </citation>
    <scope>NUCLEOTIDE SEQUENCE [LARGE SCALE GENOMIC DNA]</scope>
    <source>
        <strain evidence="6">J15B91</strain>
    </source>
</reference>
<gene>
    <name evidence="5" type="ORF">HC175_05930</name>
</gene>
<dbReference type="Gene3D" id="1.10.10.10">
    <property type="entry name" value="Winged helix-like DNA-binding domain superfamily/Winged helix DNA-binding domain"/>
    <property type="match status" value="1"/>
</dbReference>
<dbReference type="RefSeq" id="WP_168137578.1">
    <property type="nucleotide sequence ID" value="NZ_JAAVJR010000003.1"/>
</dbReference>
<accession>A0ABX1CZY1</accession>
<dbReference type="InterPro" id="IPR000792">
    <property type="entry name" value="Tscrpt_reg_LuxR_C"/>
</dbReference>
<keyword evidence="2" id="KW-0238">DNA-binding</keyword>
<keyword evidence="3" id="KW-0804">Transcription</keyword>
<dbReference type="InterPro" id="IPR036388">
    <property type="entry name" value="WH-like_DNA-bd_sf"/>
</dbReference>